<gene>
    <name evidence="1" type="ORF">SDC9_142108</name>
</gene>
<protein>
    <submittedName>
        <fullName evidence="1">Uncharacterized protein</fullName>
    </submittedName>
</protein>
<organism evidence="1">
    <name type="scientific">bioreactor metagenome</name>
    <dbReference type="NCBI Taxonomy" id="1076179"/>
    <lineage>
        <taxon>unclassified sequences</taxon>
        <taxon>metagenomes</taxon>
        <taxon>ecological metagenomes</taxon>
    </lineage>
</organism>
<name>A0A645E0B1_9ZZZZ</name>
<dbReference type="EMBL" id="VSSQ01041506">
    <property type="protein sequence ID" value="MPM94959.1"/>
    <property type="molecule type" value="Genomic_DNA"/>
</dbReference>
<proteinExistence type="predicted"/>
<sequence length="139" mass="15195">MFGIWVGNQCRFVCFQVKQVTSVGIGNTHPGISGPPSVSGDAERTDNILFQGKFVELLGFGRVAIHVGPVSFFHAVIDGMIRRVPFLGIDSGIKMFRYRINTPGCQVHNKRLSVVTVGDLSFFDIQSDTVESFGCAVNQ</sequence>
<accession>A0A645E0B1</accession>
<reference evidence="1" key="1">
    <citation type="submission" date="2019-08" db="EMBL/GenBank/DDBJ databases">
        <authorList>
            <person name="Kucharzyk K."/>
            <person name="Murdoch R.W."/>
            <person name="Higgins S."/>
            <person name="Loffler F."/>
        </authorList>
    </citation>
    <scope>NUCLEOTIDE SEQUENCE</scope>
</reference>
<dbReference type="AlphaFoldDB" id="A0A645E0B1"/>
<evidence type="ECO:0000313" key="1">
    <source>
        <dbReference type="EMBL" id="MPM94959.1"/>
    </source>
</evidence>
<comment type="caution">
    <text evidence="1">The sequence shown here is derived from an EMBL/GenBank/DDBJ whole genome shotgun (WGS) entry which is preliminary data.</text>
</comment>